<name>A0ABP9FTU0_9MICC</name>
<proteinExistence type="predicted"/>
<accession>A0ABP9FTU0</accession>
<evidence type="ECO:0000313" key="2">
    <source>
        <dbReference type="Proteomes" id="UP001500368"/>
    </source>
</evidence>
<dbReference type="RefSeq" id="WP_345476800.1">
    <property type="nucleotide sequence ID" value="NZ_BAABLW010000005.1"/>
</dbReference>
<comment type="caution">
    <text evidence="1">The sequence shown here is derived from an EMBL/GenBank/DDBJ whole genome shotgun (WGS) entry which is preliminary data.</text>
</comment>
<keyword evidence="2" id="KW-1185">Reference proteome</keyword>
<evidence type="ECO:0000313" key="1">
    <source>
        <dbReference type="EMBL" id="GAA4915514.1"/>
    </source>
</evidence>
<dbReference type="Proteomes" id="UP001500368">
    <property type="component" value="Unassembled WGS sequence"/>
</dbReference>
<reference evidence="2" key="1">
    <citation type="journal article" date="2019" name="Int. J. Syst. Evol. Microbiol.">
        <title>The Global Catalogue of Microorganisms (GCM) 10K type strain sequencing project: providing services to taxonomists for standard genome sequencing and annotation.</title>
        <authorList>
            <consortium name="The Broad Institute Genomics Platform"/>
            <consortium name="The Broad Institute Genome Sequencing Center for Infectious Disease"/>
            <person name="Wu L."/>
            <person name="Ma J."/>
        </authorList>
    </citation>
    <scope>NUCLEOTIDE SEQUENCE [LARGE SCALE GENOMIC DNA]</scope>
    <source>
        <strain evidence="2">JCM 19129</strain>
    </source>
</reference>
<dbReference type="EMBL" id="BAABLW010000005">
    <property type="protein sequence ID" value="GAA4915514.1"/>
    <property type="molecule type" value="Genomic_DNA"/>
</dbReference>
<sequence length="111" mass="12847">MPGYNYRGDKPETPEKAASAALARERHIQEVNHYRARVVARERDIAAIRESLRAILDEPITREKVLARIEAIHGAFFETPDTGEERREELAREVAEFYADKQRNMRVKLVS</sequence>
<gene>
    <name evidence="1" type="ORF">GCM10025790_08120</name>
</gene>
<protein>
    <submittedName>
        <fullName evidence="1">Uncharacterized protein</fullName>
    </submittedName>
</protein>
<organism evidence="1 2">
    <name type="scientific">Nesterenkonia rhizosphaerae</name>
    <dbReference type="NCBI Taxonomy" id="1348272"/>
    <lineage>
        <taxon>Bacteria</taxon>
        <taxon>Bacillati</taxon>
        <taxon>Actinomycetota</taxon>
        <taxon>Actinomycetes</taxon>
        <taxon>Micrococcales</taxon>
        <taxon>Micrococcaceae</taxon>
        <taxon>Nesterenkonia</taxon>
    </lineage>
</organism>